<dbReference type="eggNOG" id="COG3117">
    <property type="taxonomic scope" value="Bacteria"/>
</dbReference>
<keyword evidence="3" id="KW-1185">Reference proteome</keyword>
<dbReference type="GO" id="GO:0015221">
    <property type="term" value="F:lipopolysaccharide transmembrane transporter activity"/>
    <property type="evidence" value="ECO:0007669"/>
    <property type="project" value="InterPro"/>
</dbReference>
<dbReference type="RefSeq" id="WP_007365754.1">
    <property type="nucleotide sequence ID" value="NZ_ACLR01000182.1"/>
</dbReference>
<dbReference type="PROSITE" id="PS51257">
    <property type="entry name" value="PROKAR_LIPOPROTEIN"/>
    <property type="match status" value="1"/>
</dbReference>
<dbReference type="InterPro" id="IPR010664">
    <property type="entry name" value="LipoPS_assembly_LptC-rel"/>
</dbReference>
<evidence type="ECO:0000313" key="3">
    <source>
        <dbReference type="Proteomes" id="UP000003303"/>
    </source>
</evidence>
<evidence type="ECO:0000256" key="1">
    <source>
        <dbReference type="SAM" id="SignalP"/>
    </source>
</evidence>
<keyword evidence="1" id="KW-0732">Signal</keyword>
<accession>C2MD24</accession>
<protein>
    <recommendedName>
        <fullName evidence="4">LPS export ABC transporter periplasmic protein LptC</fullName>
    </recommendedName>
</protein>
<dbReference type="GO" id="GO:0005886">
    <property type="term" value="C:plasma membrane"/>
    <property type="evidence" value="ECO:0007669"/>
    <property type="project" value="InterPro"/>
</dbReference>
<dbReference type="STRING" id="596327.PORUE0001_0345"/>
<organism evidence="2 3">
    <name type="scientific">Porphyromonas uenonis 60-3</name>
    <dbReference type="NCBI Taxonomy" id="596327"/>
    <lineage>
        <taxon>Bacteria</taxon>
        <taxon>Pseudomonadati</taxon>
        <taxon>Bacteroidota</taxon>
        <taxon>Bacteroidia</taxon>
        <taxon>Bacteroidales</taxon>
        <taxon>Porphyromonadaceae</taxon>
        <taxon>Porphyromonas</taxon>
    </lineage>
</organism>
<gene>
    <name evidence="2" type="ORF">PORUE0001_0345</name>
</gene>
<feature type="signal peptide" evidence="1">
    <location>
        <begin position="1"/>
        <end position="31"/>
    </location>
</feature>
<dbReference type="Proteomes" id="UP000003303">
    <property type="component" value="Unassembled WGS sequence"/>
</dbReference>
<evidence type="ECO:0000313" key="2">
    <source>
        <dbReference type="EMBL" id="EEK16313.1"/>
    </source>
</evidence>
<comment type="caution">
    <text evidence="2">The sequence shown here is derived from an EMBL/GenBank/DDBJ whole genome shotgun (WGS) entry which is preliminary data.</text>
</comment>
<sequence>MRHDNSSTVQMMRTLLCLLAGSLLVVTSCQRKDPPPLSDVGLDPETAYSMYTRDVRALVADSGITQYRLITPEWYVYNKNEKVGREAHWYFPRGIYTEQFDERDSTTVFVEADSAFYWTDRKLWELHGEINVRNRAGSRFYSHLLYWDQEEKRIYTPDSVWIETPERKIQGCNFESDEQFTRYTFHGSSGQMLVKDDPEMSQ</sequence>
<evidence type="ECO:0008006" key="4">
    <source>
        <dbReference type="Google" id="ProtNLM"/>
    </source>
</evidence>
<proteinExistence type="predicted"/>
<dbReference type="NCBIfam" id="TIGR04409">
    <property type="entry name" value="LptC_YrbK"/>
    <property type="match status" value="1"/>
</dbReference>
<dbReference type="InterPro" id="IPR026265">
    <property type="entry name" value="LptC"/>
</dbReference>
<dbReference type="Pfam" id="PF06835">
    <property type="entry name" value="LptC"/>
    <property type="match status" value="1"/>
</dbReference>
<feature type="chain" id="PRO_5002916347" description="LPS export ABC transporter periplasmic protein LptC" evidence="1">
    <location>
        <begin position="32"/>
        <end position="202"/>
    </location>
</feature>
<dbReference type="EMBL" id="ACLR01000182">
    <property type="protein sequence ID" value="EEK16313.1"/>
    <property type="molecule type" value="Genomic_DNA"/>
</dbReference>
<reference evidence="2 3" key="1">
    <citation type="submission" date="2009-04" db="EMBL/GenBank/DDBJ databases">
        <authorList>
            <person name="Sebastian Y."/>
            <person name="Madupu R."/>
            <person name="Durkin A.S."/>
            <person name="Torralba M."/>
            <person name="Methe B."/>
            <person name="Sutton G.G."/>
            <person name="Strausberg R.L."/>
            <person name="Nelson K.E."/>
        </authorList>
    </citation>
    <scope>NUCLEOTIDE SEQUENCE [LARGE SCALE GENOMIC DNA]</scope>
    <source>
        <strain evidence="2 3">60-3</strain>
    </source>
</reference>
<name>C2MD24_9PORP</name>
<dbReference type="AlphaFoldDB" id="C2MD24"/>